<reference evidence="2 3" key="1">
    <citation type="journal article" date="2014" name="PLoS Genet.">
        <title>Phylogenetically driven sequencing of extremely halophilic archaea reveals strategies for static and dynamic osmo-response.</title>
        <authorList>
            <person name="Becker E.A."/>
            <person name="Seitzer P.M."/>
            <person name="Tritt A."/>
            <person name="Larsen D."/>
            <person name="Krusor M."/>
            <person name="Yao A.I."/>
            <person name="Wu D."/>
            <person name="Madern D."/>
            <person name="Eisen J.A."/>
            <person name="Darling A.E."/>
            <person name="Facciotti M.T."/>
        </authorList>
    </citation>
    <scope>NUCLEOTIDE SEQUENCE [LARGE SCALE GENOMIC DNA]</scope>
    <source>
        <strain evidence="2 3">JCM 14848</strain>
    </source>
</reference>
<organism evidence="2 3">
    <name type="scientific">Halogeometricum pallidum JCM 14848</name>
    <dbReference type="NCBI Taxonomy" id="1227487"/>
    <lineage>
        <taxon>Archaea</taxon>
        <taxon>Methanobacteriati</taxon>
        <taxon>Methanobacteriota</taxon>
        <taxon>Stenosarchaea group</taxon>
        <taxon>Halobacteria</taxon>
        <taxon>Halobacteriales</taxon>
        <taxon>Haloferacaceae</taxon>
        <taxon>Halogeometricum</taxon>
    </lineage>
</organism>
<evidence type="ECO:0008006" key="4">
    <source>
        <dbReference type="Google" id="ProtNLM"/>
    </source>
</evidence>
<evidence type="ECO:0000313" key="2">
    <source>
        <dbReference type="EMBL" id="ELZ31445.1"/>
    </source>
</evidence>
<feature type="transmembrane region" description="Helical" evidence="1">
    <location>
        <begin position="173"/>
        <end position="199"/>
    </location>
</feature>
<name>M0D7H6_HALPD</name>
<feature type="transmembrane region" description="Helical" evidence="1">
    <location>
        <begin position="144"/>
        <end position="161"/>
    </location>
</feature>
<feature type="transmembrane region" description="Helical" evidence="1">
    <location>
        <begin position="81"/>
        <end position="102"/>
    </location>
</feature>
<dbReference type="Proteomes" id="UP000011513">
    <property type="component" value="Unassembled WGS sequence"/>
</dbReference>
<keyword evidence="1" id="KW-0812">Transmembrane</keyword>
<dbReference type="PATRIC" id="fig|1227487.5.peg.1829"/>
<feature type="transmembrane region" description="Helical" evidence="1">
    <location>
        <begin position="211"/>
        <end position="229"/>
    </location>
</feature>
<accession>M0D7H6</accession>
<proteinExistence type="predicted"/>
<feature type="transmembrane region" description="Helical" evidence="1">
    <location>
        <begin position="336"/>
        <end position="359"/>
    </location>
</feature>
<evidence type="ECO:0000256" key="1">
    <source>
        <dbReference type="SAM" id="Phobius"/>
    </source>
</evidence>
<evidence type="ECO:0000313" key="3">
    <source>
        <dbReference type="Proteomes" id="UP000011513"/>
    </source>
</evidence>
<keyword evidence="1" id="KW-0472">Membrane</keyword>
<feature type="transmembrane region" description="Helical" evidence="1">
    <location>
        <begin position="402"/>
        <end position="424"/>
    </location>
</feature>
<keyword evidence="3" id="KW-1185">Reference proteome</keyword>
<dbReference type="EMBL" id="AOIV01000021">
    <property type="protein sequence ID" value="ELZ31445.1"/>
    <property type="molecule type" value="Genomic_DNA"/>
</dbReference>
<feature type="transmembrane region" description="Helical" evidence="1">
    <location>
        <begin position="371"/>
        <end position="390"/>
    </location>
</feature>
<keyword evidence="1" id="KW-1133">Transmembrane helix</keyword>
<gene>
    <name evidence="2" type="ORF">C474_09097</name>
</gene>
<dbReference type="InParanoid" id="M0D7H6"/>
<dbReference type="OrthoDB" id="205566at2157"/>
<sequence>MSRRRRVGLLLVAVVSVALAFRAAPLYWSPYPSTLDGFNYAALARTVVDTGAFPFTDRADSLLFTTLFATAGLVFDADPLFVAQPLASVVGTLVCVVGAVLARRVVRDSTRLSVSPSSVAVATAGLLAVEGLFLRRTLVPDEEIVGILLTLTVAFALHYAYRTGERRWYGLVAFLLGAFPLLHTFTSFVVGLVVTALTARHVSETLSARSLVVGVAIAGGFWAYVAVYYGAVATRLSLTVPYVDRVTAYPGLFVAWVIVLVIGVVWFQHTGLRIRQGVYLAVVGTFFAVVLLNAFTPIFPGTVSTPRLVLALVGLLVFVAVAAAPSLDVLDTYRGATLLVALFAAPAAVIGFSLTASLTPEYFATAMRAQTFLHFPALALAAVTLVRVFELERPSASGSRRALSVALAALVVLTVVASAPLAYLNMDTASAPSTTLDSEYRGVAFLGTHTDRAWTGDHTLTRVGAYIFGSDAAVGPAASWLTGGPSPTCPVVSQRSWTTTGAHLFPSSPQTVTRSTYEGWLDSRNVVYTANGLDPVAVSMPTEPGETGC</sequence>
<feature type="transmembrane region" description="Helical" evidence="1">
    <location>
        <begin position="279"/>
        <end position="299"/>
    </location>
</feature>
<comment type="caution">
    <text evidence="2">The sequence shown here is derived from an EMBL/GenBank/DDBJ whole genome shotgun (WGS) entry which is preliminary data.</text>
</comment>
<feature type="transmembrane region" description="Helical" evidence="1">
    <location>
        <begin position="305"/>
        <end position="324"/>
    </location>
</feature>
<dbReference type="AlphaFoldDB" id="M0D7H6"/>
<dbReference type="eggNOG" id="arCOG08157">
    <property type="taxonomic scope" value="Archaea"/>
</dbReference>
<feature type="transmembrane region" description="Helical" evidence="1">
    <location>
        <begin position="249"/>
        <end position="267"/>
    </location>
</feature>
<dbReference type="RefSeq" id="WP_008386016.1">
    <property type="nucleotide sequence ID" value="NZ_AOIV01000021.1"/>
</dbReference>
<protein>
    <recommendedName>
        <fullName evidence="4">Sodium/phosphate symporter</fullName>
    </recommendedName>
</protein>